<dbReference type="NCBIfam" id="TIGR02532">
    <property type="entry name" value="IV_pilin_GFxxxE"/>
    <property type="match status" value="1"/>
</dbReference>
<keyword evidence="2" id="KW-0812">Transmembrane</keyword>
<dbReference type="InterPro" id="IPR045584">
    <property type="entry name" value="Pilin-like"/>
</dbReference>
<protein>
    <submittedName>
        <fullName evidence="3">Prepilin-type N-terminal cleavage/methylation domain-containing protein</fullName>
    </submittedName>
</protein>
<name>A0ABX7TEY0_9GAMM</name>
<dbReference type="EMBL" id="CP071770">
    <property type="protein sequence ID" value="QTD62101.1"/>
    <property type="molecule type" value="Genomic_DNA"/>
</dbReference>
<proteinExistence type="predicted"/>
<evidence type="ECO:0000256" key="2">
    <source>
        <dbReference type="SAM" id="Phobius"/>
    </source>
</evidence>
<dbReference type="Proteomes" id="UP000663954">
    <property type="component" value="Chromosome"/>
</dbReference>
<keyword evidence="2" id="KW-0472">Membrane</keyword>
<evidence type="ECO:0000256" key="1">
    <source>
        <dbReference type="ARBA" id="ARBA00022481"/>
    </source>
</evidence>
<dbReference type="InterPro" id="IPR000983">
    <property type="entry name" value="Bac_GSPG_pilin"/>
</dbReference>
<dbReference type="SUPFAM" id="SSF54523">
    <property type="entry name" value="Pili subunits"/>
    <property type="match status" value="1"/>
</dbReference>
<evidence type="ECO:0000313" key="3">
    <source>
        <dbReference type="EMBL" id="QTD62101.1"/>
    </source>
</evidence>
<dbReference type="GeneID" id="64221631"/>
<dbReference type="Pfam" id="PF16732">
    <property type="entry name" value="ComP_DUS"/>
    <property type="match status" value="1"/>
</dbReference>
<dbReference type="Gene3D" id="3.30.700.10">
    <property type="entry name" value="Glycoprotein, Type 4 Pilin"/>
    <property type="match status" value="1"/>
</dbReference>
<dbReference type="PROSITE" id="PS00409">
    <property type="entry name" value="PROKAR_NTER_METHYL"/>
    <property type="match status" value="1"/>
</dbReference>
<dbReference type="InterPro" id="IPR012902">
    <property type="entry name" value="N_methyl_site"/>
</dbReference>
<evidence type="ECO:0000313" key="4">
    <source>
        <dbReference type="Proteomes" id="UP000663954"/>
    </source>
</evidence>
<dbReference type="RefSeq" id="WP_180158755.1">
    <property type="nucleotide sequence ID" value="NZ_CP071766.1"/>
</dbReference>
<dbReference type="PRINTS" id="PR00813">
    <property type="entry name" value="BCTERIALGSPG"/>
</dbReference>
<keyword evidence="4" id="KW-1185">Reference proteome</keyword>
<sequence>MVKKSGFTLIELLIVVAIIGILASIAYPSYQDYLIKAKRVEAQSELLVIAQNLAKYKATNGNFSNADLSRVYGANVLPKDGAAMYDLVLTVTNSNWILSASPKNGTRQQGNGSIVINSMGQKCWTKGSTCTPSATSNWDGK</sequence>
<feature type="transmembrane region" description="Helical" evidence="2">
    <location>
        <begin position="6"/>
        <end position="30"/>
    </location>
</feature>
<keyword evidence="2" id="KW-1133">Transmembrane helix</keyword>
<reference evidence="3 4" key="1">
    <citation type="journal article" date="2020" name="Front. Cell. Infect. Microbiol.">
        <title>Characterization of Three Porcine Acinetobacter towneri Strains Co-Harboring tet(X3) and bla OXA-58.</title>
        <authorList>
            <person name="Ma J."/>
            <person name="Wang J."/>
            <person name="Feng J."/>
            <person name="Liu Y."/>
            <person name="Yang B."/>
            <person name="Li R."/>
            <person name="Bai L."/>
            <person name="He T."/>
            <person name="Wang X."/>
            <person name="Yang Z."/>
        </authorList>
    </citation>
    <scope>NUCLEOTIDE SEQUENCE [LARGE SCALE GENOMIC DNA]</scope>
    <source>
        <strain evidence="3 4">GX5</strain>
    </source>
</reference>
<dbReference type="PANTHER" id="PTHR30093">
    <property type="entry name" value="GENERAL SECRETION PATHWAY PROTEIN G"/>
    <property type="match status" value="1"/>
</dbReference>
<gene>
    <name evidence="3" type="ORF">J4G45_02630</name>
</gene>
<accession>A0ABX7TEY0</accession>
<dbReference type="PANTHER" id="PTHR30093:SF47">
    <property type="entry name" value="TYPE IV PILUS NON-CORE MINOR PILIN PILE"/>
    <property type="match status" value="1"/>
</dbReference>
<keyword evidence="1" id="KW-0488">Methylation</keyword>
<dbReference type="Pfam" id="PF07963">
    <property type="entry name" value="N_methyl"/>
    <property type="match status" value="1"/>
</dbReference>
<organism evidence="3 4">
    <name type="scientific">Acinetobacter towneri</name>
    <dbReference type="NCBI Taxonomy" id="202956"/>
    <lineage>
        <taxon>Bacteria</taxon>
        <taxon>Pseudomonadati</taxon>
        <taxon>Pseudomonadota</taxon>
        <taxon>Gammaproteobacteria</taxon>
        <taxon>Moraxellales</taxon>
        <taxon>Moraxellaceae</taxon>
        <taxon>Acinetobacter</taxon>
    </lineage>
</organism>
<dbReference type="InterPro" id="IPR031982">
    <property type="entry name" value="PilE-like"/>
</dbReference>